<sequence>MHWPVHAFIGKGMSEMKRIRMLIGGDWIGGDGDEWLPVVNPSDGTQIAEIVNGTAEHVDAAVRAASEAFESPEWKAWKPHERGNLLIDLARHIREHAEEWAELECRDVGKPMSQARADAEAAARYFEFYGGAADKVMGDTIPIEDGLLNATVLEPMGVTAHIIPWNYPLQIIARSVGAALATGNAIVVKSAEDTPMTAHALAEWFAESPLPKGIYNHVTGLGSGAGAALSAHPGINQITFTGSVPTGISVMKSAAENVVPVTLELGGKSPNIVFADADEEKTLDGVVRAIIQNAGQTCSAGSRLLVQEDYKEEFLSKLKARFGELQVGRGVDDKDIGPILNKRQFDRIMERIEEAKAQGKLISGGHPVKVEGGEGGHYIAPTIIDGLDHDCPAAQEEIFGPVLSVFTFSDAEDAIRLANDTEYGLVAGVWTKDVDVAHTVASRVKAGQVFINNYGAGGGIQMPFGGYKKSGIGREKGFIALRNYVQVKNIAVKFGI</sequence>
<dbReference type="InterPro" id="IPR016161">
    <property type="entry name" value="Ald_DH/histidinol_DH"/>
</dbReference>
<feature type="domain" description="Aldehyde dehydrogenase" evidence="5">
    <location>
        <begin position="27"/>
        <end position="490"/>
    </location>
</feature>
<comment type="similarity">
    <text evidence="1 4">Belongs to the aldehyde dehydrogenase family.</text>
</comment>
<dbReference type="InterPro" id="IPR015590">
    <property type="entry name" value="Aldehyde_DH_dom"/>
</dbReference>
<proteinExistence type="inferred from homology"/>
<dbReference type="GO" id="GO:0016620">
    <property type="term" value="F:oxidoreductase activity, acting on the aldehyde or oxo group of donors, NAD or NADP as acceptor"/>
    <property type="evidence" value="ECO:0007669"/>
    <property type="project" value="InterPro"/>
</dbReference>
<evidence type="ECO:0000256" key="1">
    <source>
        <dbReference type="ARBA" id="ARBA00009986"/>
    </source>
</evidence>
<dbReference type="Proteomes" id="UP000199200">
    <property type="component" value="Unassembled WGS sequence"/>
</dbReference>
<organism evidence="6 7">
    <name type="scientific">Bhargavaea ginsengi</name>
    <dbReference type="NCBI Taxonomy" id="426757"/>
    <lineage>
        <taxon>Bacteria</taxon>
        <taxon>Bacillati</taxon>
        <taxon>Bacillota</taxon>
        <taxon>Bacilli</taxon>
        <taxon>Bacillales</taxon>
        <taxon>Caryophanaceae</taxon>
        <taxon>Bhargavaea</taxon>
    </lineage>
</organism>
<dbReference type="InterPro" id="IPR029510">
    <property type="entry name" value="Ald_DH_CS_GLU"/>
</dbReference>
<dbReference type="STRING" id="426757.SAMN04488127_0983"/>
<feature type="active site" evidence="3">
    <location>
        <position position="264"/>
    </location>
</feature>
<dbReference type="SUPFAM" id="SSF53720">
    <property type="entry name" value="ALDH-like"/>
    <property type="match status" value="1"/>
</dbReference>
<dbReference type="PROSITE" id="PS00687">
    <property type="entry name" value="ALDEHYDE_DEHYDR_GLU"/>
    <property type="match status" value="1"/>
</dbReference>
<keyword evidence="2 4" id="KW-0560">Oxidoreductase</keyword>
<dbReference type="CDD" id="cd07109">
    <property type="entry name" value="ALDH_AAS00426"/>
    <property type="match status" value="1"/>
</dbReference>
<dbReference type="AlphaFoldDB" id="A0A1H6V2G8"/>
<dbReference type="InterPro" id="IPR016163">
    <property type="entry name" value="Ald_DH_C"/>
</dbReference>
<dbReference type="FunFam" id="3.40.309.10:FF:000012">
    <property type="entry name" value="Betaine aldehyde dehydrogenase"/>
    <property type="match status" value="1"/>
</dbReference>
<dbReference type="PANTHER" id="PTHR11699">
    <property type="entry name" value="ALDEHYDE DEHYDROGENASE-RELATED"/>
    <property type="match status" value="1"/>
</dbReference>
<gene>
    <name evidence="6" type="ORF">SAMN04488127_0983</name>
</gene>
<keyword evidence="7" id="KW-1185">Reference proteome</keyword>
<evidence type="ECO:0000256" key="3">
    <source>
        <dbReference type="PROSITE-ProRule" id="PRU10007"/>
    </source>
</evidence>
<dbReference type="Gene3D" id="3.40.605.10">
    <property type="entry name" value="Aldehyde Dehydrogenase, Chain A, domain 1"/>
    <property type="match status" value="1"/>
</dbReference>
<dbReference type="FunFam" id="3.40.605.10:FF:000007">
    <property type="entry name" value="NAD/NADP-dependent betaine aldehyde dehydrogenase"/>
    <property type="match status" value="1"/>
</dbReference>
<protein>
    <submittedName>
        <fullName evidence="6">Aldehyde dehydrogenase (NAD+)</fullName>
    </submittedName>
</protein>
<dbReference type="InterPro" id="IPR016162">
    <property type="entry name" value="Ald_DH_N"/>
</dbReference>
<evidence type="ECO:0000256" key="2">
    <source>
        <dbReference type="ARBA" id="ARBA00023002"/>
    </source>
</evidence>
<name>A0A1H6V2G8_9BACL</name>
<evidence type="ECO:0000259" key="5">
    <source>
        <dbReference type="Pfam" id="PF00171"/>
    </source>
</evidence>
<evidence type="ECO:0000313" key="7">
    <source>
        <dbReference type="Proteomes" id="UP000199200"/>
    </source>
</evidence>
<evidence type="ECO:0000313" key="6">
    <source>
        <dbReference type="EMBL" id="SEI98769.1"/>
    </source>
</evidence>
<reference evidence="7" key="1">
    <citation type="submission" date="2016-10" db="EMBL/GenBank/DDBJ databases">
        <authorList>
            <person name="Varghese N."/>
            <person name="Submissions S."/>
        </authorList>
    </citation>
    <scope>NUCLEOTIDE SEQUENCE [LARGE SCALE GENOMIC DNA]</scope>
    <source>
        <strain evidence="7">CGMCC 1.6763</strain>
    </source>
</reference>
<accession>A0A1H6V2G8</accession>
<evidence type="ECO:0000256" key="4">
    <source>
        <dbReference type="RuleBase" id="RU003345"/>
    </source>
</evidence>
<dbReference type="EMBL" id="FNZF01000001">
    <property type="protein sequence ID" value="SEI98769.1"/>
    <property type="molecule type" value="Genomic_DNA"/>
</dbReference>
<dbReference type="Gene3D" id="3.40.309.10">
    <property type="entry name" value="Aldehyde Dehydrogenase, Chain A, domain 2"/>
    <property type="match status" value="1"/>
</dbReference>
<dbReference type="Pfam" id="PF00171">
    <property type="entry name" value="Aldedh"/>
    <property type="match status" value="1"/>
</dbReference>